<feature type="short sequence motif" description="DGA/G" evidence="4">
    <location>
        <begin position="155"/>
        <end position="157"/>
    </location>
</feature>
<evidence type="ECO:0000313" key="7">
    <source>
        <dbReference type="Proteomes" id="UP000054279"/>
    </source>
</evidence>
<dbReference type="SUPFAM" id="SSF52151">
    <property type="entry name" value="FabD/lysophospholipase-like"/>
    <property type="match status" value="1"/>
</dbReference>
<dbReference type="HOGENOM" id="CLU_000288_144_2_1"/>
<evidence type="ECO:0000256" key="4">
    <source>
        <dbReference type="PROSITE-ProRule" id="PRU01161"/>
    </source>
</evidence>
<feature type="non-terminal residue" evidence="6">
    <location>
        <position position="286"/>
    </location>
</feature>
<keyword evidence="7" id="KW-1185">Reference proteome</keyword>
<dbReference type="PANTHER" id="PTHR24185">
    <property type="entry name" value="CALCIUM-INDEPENDENT PHOSPHOLIPASE A2-GAMMA"/>
    <property type="match status" value="1"/>
</dbReference>
<dbReference type="PANTHER" id="PTHR24185:SF1">
    <property type="entry name" value="CALCIUM-INDEPENDENT PHOSPHOLIPASE A2-GAMMA"/>
    <property type="match status" value="1"/>
</dbReference>
<reference evidence="6 7" key="1">
    <citation type="submission" date="2014-06" db="EMBL/GenBank/DDBJ databases">
        <title>Evolutionary Origins and Diversification of the Mycorrhizal Mutualists.</title>
        <authorList>
            <consortium name="DOE Joint Genome Institute"/>
            <consortium name="Mycorrhizal Genomics Consortium"/>
            <person name="Kohler A."/>
            <person name="Kuo A."/>
            <person name="Nagy L.G."/>
            <person name="Floudas D."/>
            <person name="Copeland A."/>
            <person name="Barry K.W."/>
            <person name="Cichocki N."/>
            <person name="Veneault-Fourrey C."/>
            <person name="LaButti K."/>
            <person name="Lindquist E.A."/>
            <person name="Lipzen A."/>
            <person name="Lundell T."/>
            <person name="Morin E."/>
            <person name="Murat C."/>
            <person name="Riley R."/>
            <person name="Ohm R."/>
            <person name="Sun H."/>
            <person name="Tunlid A."/>
            <person name="Henrissat B."/>
            <person name="Grigoriev I.V."/>
            <person name="Hibbett D.S."/>
            <person name="Martin F."/>
        </authorList>
    </citation>
    <scope>NUCLEOTIDE SEQUENCE [LARGE SCALE GENOMIC DNA]</scope>
    <source>
        <strain evidence="6 7">SS14</strain>
    </source>
</reference>
<keyword evidence="3" id="KW-0443">Lipid metabolism</keyword>
<feature type="non-terminal residue" evidence="6">
    <location>
        <position position="1"/>
    </location>
</feature>
<dbReference type="Gene3D" id="3.40.1090.10">
    <property type="entry name" value="Cytosolic phospholipase A2 catalytic domain"/>
    <property type="match status" value="1"/>
</dbReference>
<feature type="domain" description="PNPLA" evidence="5">
    <location>
        <begin position="1"/>
        <end position="168"/>
    </location>
</feature>
<dbReference type="GO" id="GO:0019369">
    <property type="term" value="P:arachidonate metabolic process"/>
    <property type="evidence" value="ECO:0007669"/>
    <property type="project" value="TreeGrafter"/>
</dbReference>
<dbReference type="AlphaFoldDB" id="A0A0C9UXH2"/>
<comment type="caution">
    <text evidence="4">Lacks conserved residue(s) required for the propagation of feature annotation.</text>
</comment>
<proteinExistence type="predicted"/>
<accession>A0A0C9UXH2</accession>
<evidence type="ECO:0000256" key="2">
    <source>
        <dbReference type="ARBA" id="ARBA00022963"/>
    </source>
</evidence>
<dbReference type="InterPro" id="IPR016035">
    <property type="entry name" value="Acyl_Trfase/lysoPLipase"/>
</dbReference>
<keyword evidence="1" id="KW-0378">Hydrolase</keyword>
<dbReference type="GO" id="GO:0016042">
    <property type="term" value="P:lipid catabolic process"/>
    <property type="evidence" value="ECO:0007669"/>
    <property type="project" value="UniProtKB-KW"/>
</dbReference>
<gene>
    <name evidence="6" type="ORF">M422DRAFT_125186</name>
</gene>
<dbReference type="GO" id="GO:0047499">
    <property type="term" value="F:calcium-independent phospholipase A2 activity"/>
    <property type="evidence" value="ECO:0007669"/>
    <property type="project" value="TreeGrafter"/>
</dbReference>
<dbReference type="OrthoDB" id="630895at2759"/>
<dbReference type="GO" id="GO:0046486">
    <property type="term" value="P:glycerolipid metabolic process"/>
    <property type="evidence" value="ECO:0007669"/>
    <property type="project" value="UniProtKB-ARBA"/>
</dbReference>
<keyword evidence="2" id="KW-0442">Lipid degradation</keyword>
<name>A0A0C9UXH2_SPHS4</name>
<sequence length="286" mass="32220">IIALMLGRLRMSINDAIDCYDQLTKTVFKATLVGRDGKFDHKVLEEVIKDVVKHQVGTDEERMLDARDNACKTCVVYLQLLLPKFIYQLNSFVCCQAAQDLSAGIPRLFRTYQSPEANTYNCMVWEAARATSAAPTFFERISIAGPGYPKQSYIDGGLGRNNPTKQILEEARLIFPDRHVACVISIGTGKLSTISIPEPSFFQRILPTELITATIAIATDCEAIEQEVAQRFRSVPDFYYRFNVEQGMQSIGLAEFDKMENVVAHTDQYIRKEEVRQRFANAVSAL</sequence>
<evidence type="ECO:0000259" key="5">
    <source>
        <dbReference type="PROSITE" id="PS51635"/>
    </source>
</evidence>
<dbReference type="Proteomes" id="UP000054279">
    <property type="component" value="Unassembled WGS sequence"/>
</dbReference>
<dbReference type="PROSITE" id="PS51635">
    <property type="entry name" value="PNPLA"/>
    <property type="match status" value="1"/>
</dbReference>
<dbReference type="Pfam" id="PF01734">
    <property type="entry name" value="Patatin"/>
    <property type="match status" value="1"/>
</dbReference>
<organism evidence="6 7">
    <name type="scientific">Sphaerobolus stellatus (strain SS14)</name>
    <dbReference type="NCBI Taxonomy" id="990650"/>
    <lineage>
        <taxon>Eukaryota</taxon>
        <taxon>Fungi</taxon>
        <taxon>Dikarya</taxon>
        <taxon>Basidiomycota</taxon>
        <taxon>Agaricomycotina</taxon>
        <taxon>Agaricomycetes</taxon>
        <taxon>Phallomycetidae</taxon>
        <taxon>Geastrales</taxon>
        <taxon>Sphaerobolaceae</taxon>
        <taxon>Sphaerobolus</taxon>
    </lineage>
</organism>
<evidence type="ECO:0000256" key="3">
    <source>
        <dbReference type="ARBA" id="ARBA00023098"/>
    </source>
</evidence>
<evidence type="ECO:0000313" key="6">
    <source>
        <dbReference type="EMBL" id="KIJ39594.1"/>
    </source>
</evidence>
<protein>
    <recommendedName>
        <fullName evidence="5">PNPLA domain-containing protein</fullName>
    </recommendedName>
</protein>
<dbReference type="EMBL" id="KN837151">
    <property type="protein sequence ID" value="KIJ39594.1"/>
    <property type="molecule type" value="Genomic_DNA"/>
</dbReference>
<dbReference type="InterPro" id="IPR002641">
    <property type="entry name" value="PNPLA_dom"/>
</dbReference>
<evidence type="ECO:0000256" key="1">
    <source>
        <dbReference type="ARBA" id="ARBA00022801"/>
    </source>
</evidence>
<dbReference type="GO" id="GO:0016020">
    <property type="term" value="C:membrane"/>
    <property type="evidence" value="ECO:0007669"/>
    <property type="project" value="TreeGrafter"/>
</dbReference>